<dbReference type="GO" id="GO:0000272">
    <property type="term" value="P:polysaccharide catabolic process"/>
    <property type="evidence" value="ECO:0007669"/>
    <property type="project" value="InterPro"/>
</dbReference>
<evidence type="ECO:0000259" key="2">
    <source>
        <dbReference type="PROSITE" id="PS50022"/>
    </source>
</evidence>
<reference evidence="4 5" key="1">
    <citation type="submission" date="2019-12" db="EMBL/GenBank/DDBJ databases">
        <title>Paenibacillus sp. nov. sp. isolated from soil.</title>
        <authorList>
            <person name="Kim J."/>
            <person name="Jeong S.E."/>
            <person name="Jung H.S."/>
            <person name="Jeon C.O."/>
        </authorList>
    </citation>
    <scope>NUCLEOTIDE SEQUENCE [LARGE SCALE GENOMIC DNA]</scope>
    <source>
        <strain evidence="4 5">5J-6</strain>
    </source>
</reference>
<protein>
    <recommendedName>
        <fullName evidence="6">Dockerin domain-containing protein</fullName>
    </recommendedName>
</protein>
<feature type="domain" description="Dockerin" evidence="3">
    <location>
        <begin position="1150"/>
        <end position="1213"/>
    </location>
</feature>
<dbReference type="Gene3D" id="1.10.1330.10">
    <property type="entry name" value="Dockerin domain"/>
    <property type="match status" value="1"/>
</dbReference>
<dbReference type="GO" id="GO:0004553">
    <property type="term" value="F:hydrolase activity, hydrolyzing O-glycosyl compounds"/>
    <property type="evidence" value="ECO:0007669"/>
    <property type="project" value="InterPro"/>
</dbReference>
<dbReference type="Pfam" id="PF20578">
    <property type="entry name" value="aBig_2"/>
    <property type="match status" value="5"/>
</dbReference>
<dbReference type="Pfam" id="PF00404">
    <property type="entry name" value="Dockerin_1"/>
    <property type="match status" value="1"/>
</dbReference>
<dbReference type="GO" id="GO:0030246">
    <property type="term" value="F:carbohydrate binding"/>
    <property type="evidence" value="ECO:0007669"/>
    <property type="project" value="InterPro"/>
</dbReference>
<dbReference type="InterPro" id="IPR036439">
    <property type="entry name" value="Dockerin_dom_sf"/>
</dbReference>
<dbReference type="Gene3D" id="2.60.120.260">
    <property type="entry name" value="Galactose-binding domain-like"/>
    <property type="match status" value="1"/>
</dbReference>
<dbReference type="PROSITE" id="PS51766">
    <property type="entry name" value="DOCKERIN"/>
    <property type="match status" value="1"/>
</dbReference>
<dbReference type="SUPFAM" id="SSF63446">
    <property type="entry name" value="Type I dockerin domain"/>
    <property type="match status" value="1"/>
</dbReference>
<dbReference type="InterPro" id="IPR000421">
    <property type="entry name" value="FA58C"/>
</dbReference>
<feature type="chain" id="PRO_5026825328" description="Dockerin domain-containing protein" evidence="1">
    <location>
        <begin position="30"/>
        <end position="1213"/>
    </location>
</feature>
<dbReference type="InterPro" id="IPR008979">
    <property type="entry name" value="Galactose-bd-like_sf"/>
</dbReference>
<dbReference type="InterPro" id="IPR008965">
    <property type="entry name" value="CBM2/CBM3_carb-bd_dom_sf"/>
</dbReference>
<dbReference type="EMBL" id="WTUZ01000040">
    <property type="protein sequence ID" value="MZQ87415.1"/>
    <property type="molecule type" value="Genomic_DNA"/>
</dbReference>
<feature type="signal peptide" evidence="1">
    <location>
        <begin position="1"/>
        <end position="29"/>
    </location>
</feature>
<dbReference type="AlphaFoldDB" id="A0A6L8VAX3"/>
<dbReference type="Gene3D" id="1.20.1270.90">
    <property type="entry name" value="AF1782-like"/>
    <property type="match status" value="1"/>
</dbReference>
<dbReference type="SUPFAM" id="SSF49785">
    <property type="entry name" value="Galactose-binding domain-like"/>
    <property type="match status" value="1"/>
</dbReference>
<dbReference type="Gene3D" id="2.60.40.680">
    <property type="match status" value="1"/>
</dbReference>
<comment type="caution">
    <text evidence="4">The sequence shown here is derived from an EMBL/GenBank/DDBJ whole genome shotgun (WGS) entry which is preliminary data.</text>
</comment>
<accession>A0A6L8VAX3</accession>
<sequence>MTKRLFSIWHVLICSLLMVCLLPIVTVQAAPGDLINVALANNMTVKFSKENQPSETAVKLFDNNVNTKWLAVQTTNVWVQAQFNFGDTQAIRKYAMVSANDAPTRDPKNWRIEGSNDGTNWNVLDEQSNQSFSARLQTKEYTIADGKVNEYGYYRLFILTNNGESTNTQLADWKLYAAELDDNTSVATALTALDLGDTTALTKGVLLPATFRKGTTIAWESSNPGVLSNTGKIVKRPDLGQPNAQLTLTATVKKGSASQTKQFSVNVLAMRESDYQYEAGIDFDSGFESEDAAPTDTTGPANTYRILSLTQNIGEFCCGIGGMESKKGAGAHNGAAALQFSGNALNADQSTAYNQIFDTEIPVKASTALSYWVFPEKESDVLSTLTRTTSKYVALDLLFTDGTYLHDLGAKDQNGIVLHPNAQGKGGFVLEDQWNMITTNIGEVANGKVIDKILFGFDSSGTVQGFFRGSVDDITIDHNSTVGERDTLAVHAAKAALSLGDTSGVSHDLNLPVQGEQQTRITWESSNPLLMSDTGHIAARPIQGEPSAELKLTATLIKGDSITTKVFFIKILPMDDAEAVDLDQIALQLGDTSAVADDLILATKGTFRSAITWHSSNPAVIDDAGHVSRPGAGQPNAVVTLTATITSGGVSVDKPFTITVVAQGDSGDVAADKAELALSSNNTVTSNVYLPSIGRFGSKINWVSSNSAALSETGLVTRPGVGQPDASVLLTATLTKGANSAVKAFSFMVKALSADEESVMSAAAALHLGNTNSVVNNLLLPSSLAGMPEVVITWSSSDPGVIDFHGNVVRPCYGDPNVTAVLTAKISRGTSSITKSFNITVIALGDVEEPLNDDASLSGITINGDSLPGFNTNTLAYTMELPQSVVEVPTVAATAVDGNATLAVTQADKLPGQATIVVTAEDRSTQKTYTIDFTIKESPAGNIAYLFGVDQVNSGAAFDLTYDLHSVSQNVYAHDLILTYDTAAVEFISAKSRQDDVLFVTTKETPGQVRVLAARIGADKDPLANGLINLQWKAKASALPVSTAISLSSIIISDGDGVEVHVAGVVHPILINSVDKAGLHEIIAQAQAAHDAAVEGTSVGQYPVGSKAVLQAAIVLAKAVADNAAASQSQVDQASAELNAALQVFRASVNTQTPGDLNGDNNFSIGDLAMMAAYYGKTSDDPNWQLYKKADLTNDGKIDIADLAVVARMILGQ</sequence>
<dbReference type="CDD" id="cd08547">
    <property type="entry name" value="Type_II_cohesin"/>
    <property type="match status" value="1"/>
</dbReference>
<dbReference type="RefSeq" id="WP_161412020.1">
    <property type="nucleotide sequence ID" value="NZ_WTUZ01000040.1"/>
</dbReference>
<keyword evidence="1" id="KW-0732">Signal</keyword>
<proteinExistence type="predicted"/>
<name>A0A6L8VAX3_9BACL</name>
<evidence type="ECO:0000256" key="1">
    <source>
        <dbReference type="SAM" id="SignalP"/>
    </source>
</evidence>
<dbReference type="SUPFAM" id="SSF49384">
    <property type="entry name" value="Carbohydrate-binding domain"/>
    <property type="match status" value="1"/>
</dbReference>
<feature type="domain" description="F5/8 type C" evidence="2">
    <location>
        <begin position="20"/>
        <end position="178"/>
    </location>
</feature>
<keyword evidence="5" id="KW-1185">Reference proteome</keyword>
<evidence type="ECO:0000313" key="5">
    <source>
        <dbReference type="Proteomes" id="UP000481087"/>
    </source>
</evidence>
<dbReference type="Pfam" id="PF00754">
    <property type="entry name" value="F5_F8_type_C"/>
    <property type="match status" value="1"/>
</dbReference>
<dbReference type="Proteomes" id="UP000481087">
    <property type="component" value="Unassembled WGS sequence"/>
</dbReference>
<dbReference type="InterPro" id="IPR002105">
    <property type="entry name" value="Dockerin_1_rpt"/>
</dbReference>
<dbReference type="Pfam" id="PF00963">
    <property type="entry name" value="Cohesin"/>
    <property type="match status" value="1"/>
</dbReference>
<evidence type="ECO:0000259" key="3">
    <source>
        <dbReference type="PROSITE" id="PS51766"/>
    </source>
</evidence>
<gene>
    <name evidence="4" type="ORF">GQF01_35380</name>
</gene>
<dbReference type="CDD" id="cd14254">
    <property type="entry name" value="Dockerin_II"/>
    <property type="match status" value="1"/>
</dbReference>
<dbReference type="InterPro" id="IPR016134">
    <property type="entry name" value="Dockerin_dom"/>
</dbReference>
<dbReference type="PROSITE" id="PS50022">
    <property type="entry name" value="FA58C_3"/>
    <property type="match status" value="1"/>
</dbReference>
<organism evidence="4 5">
    <name type="scientific">Paenibacillus silvestris</name>
    <dbReference type="NCBI Taxonomy" id="2606219"/>
    <lineage>
        <taxon>Bacteria</taxon>
        <taxon>Bacillati</taxon>
        <taxon>Bacillota</taxon>
        <taxon>Bacilli</taxon>
        <taxon>Bacillales</taxon>
        <taxon>Paenibacillaceae</taxon>
        <taxon>Paenibacillus</taxon>
    </lineage>
</organism>
<evidence type="ECO:0008006" key="6">
    <source>
        <dbReference type="Google" id="ProtNLM"/>
    </source>
</evidence>
<dbReference type="InterPro" id="IPR002102">
    <property type="entry name" value="Cohesin_dom"/>
</dbReference>
<dbReference type="InterPro" id="IPR046780">
    <property type="entry name" value="aBig_2"/>
</dbReference>
<evidence type="ECO:0000313" key="4">
    <source>
        <dbReference type="EMBL" id="MZQ87415.1"/>
    </source>
</evidence>